<feature type="signal peptide" evidence="1">
    <location>
        <begin position="1"/>
        <end position="27"/>
    </location>
</feature>
<name>A0A9N9D0H9_9GLOM</name>
<dbReference type="SUPFAM" id="SSF53807">
    <property type="entry name" value="Helical backbone' metal receptor"/>
    <property type="match status" value="1"/>
</dbReference>
<gene>
    <name evidence="2" type="ORF">ALEPTO_LOCUS8835</name>
</gene>
<comment type="caution">
    <text evidence="2">The sequence shown here is derived from an EMBL/GenBank/DDBJ whole genome shotgun (WGS) entry which is preliminary data.</text>
</comment>
<sequence length="467" mass="51238">MKSSIQNSLVILLAVIWVFTSQTFVAADSTNLKDCFNGTFDPNQDYFPEKITVKNAIYFTIKYSKNYKLLTNTYTKENFALYQCGTPKPATTDLPAGTKIFSVPVKNVAVLDTTSNTYLELLGLRSYITYEDSSSASFVSSPCIQALENSTITALSGNSTQKTQDFQKVDLVIGAYSADNTTNNSVSTSAANDPGTLNRIEWLKFYAVFFNLEAKAENLTAQLDNNYSCLKNLATSKASSSQPLIAWAAYEAPSQYNNNTASWAITDGIYKKQLTEDAGAKYFNSTTLTFSTSADFLKAIENVDILIDETYIAPTYNDVLKNYGISSADNSTYKFVKNKQVYREDGLVNPNDGRDWLESAIVMEDAVLEDVMNVINSNLPVSGYNRIWLRNVATNEPQKVSSAANCTDSKATITSRAVTCPAGGANNNNTSTSKNTSGNTSDKTYHFDLITSITAALFASMFSIMMI</sequence>
<dbReference type="EMBL" id="CAJVPS010005734">
    <property type="protein sequence ID" value="CAG8617941.1"/>
    <property type="molecule type" value="Genomic_DNA"/>
</dbReference>
<evidence type="ECO:0000313" key="3">
    <source>
        <dbReference type="Proteomes" id="UP000789508"/>
    </source>
</evidence>
<evidence type="ECO:0000256" key="1">
    <source>
        <dbReference type="SAM" id="SignalP"/>
    </source>
</evidence>
<dbReference type="AlphaFoldDB" id="A0A9N9D0H9"/>
<dbReference type="OrthoDB" id="409848at2759"/>
<dbReference type="Proteomes" id="UP000789508">
    <property type="component" value="Unassembled WGS sequence"/>
</dbReference>
<accession>A0A9N9D0H9</accession>
<reference evidence="2" key="1">
    <citation type="submission" date="2021-06" db="EMBL/GenBank/DDBJ databases">
        <authorList>
            <person name="Kallberg Y."/>
            <person name="Tangrot J."/>
            <person name="Rosling A."/>
        </authorList>
    </citation>
    <scope>NUCLEOTIDE SEQUENCE</scope>
    <source>
        <strain evidence="2">FL130A</strain>
    </source>
</reference>
<protein>
    <submittedName>
        <fullName evidence="2">7009_t:CDS:1</fullName>
    </submittedName>
</protein>
<organism evidence="2 3">
    <name type="scientific">Ambispora leptoticha</name>
    <dbReference type="NCBI Taxonomy" id="144679"/>
    <lineage>
        <taxon>Eukaryota</taxon>
        <taxon>Fungi</taxon>
        <taxon>Fungi incertae sedis</taxon>
        <taxon>Mucoromycota</taxon>
        <taxon>Glomeromycotina</taxon>
        <taxon>Glomeromycetes</taxon>
        <taxon>Archaeosporales</taxon>
        <taxon>Ambisporaceae</taxon>
        <taxon>Ambispora</taxon>
    </lineage>
</organism>
<feature type="chain" id="PRO_5040218284" evidence="1">
    <location>
        <begin position="28"/>
        <end position="467"/>
    </location>
</feature>
<evidence type="ECO:0000313" key="2">
    <source>
        <dbReference type="EMBL" id="CAG8617941.1"/>
    </source>
</evidence>
<keyword evidence="1" id="KW-0732">Signal</keyword>
<proteinExistence type="predicted"/>
<keyword evidence="3" id="KW-1185">Reference proteome</keyword>
<dbReference type="PANTHER" id="PTHR38360">
    <property type="entry name" value="OS03G0120000 PROTEIN"/>
    <property type="match status" value="1"/>
</dbReference>
<dbReference type="PANTHER" id="PTHR38360:SF1">
    <property type="entry name" value="F12P19.7"/>
    <property type="match status" value="1"/>
</dbReference>